<dbReference type="PANTHER" id="PTHR10584:SF166">
    <property type="entry name" value="RIBOKINASE"/>
    <property type="match status" value="1"/>
</dbReference>
<evidence type="ECO:0000256" key="2">
    <source>
        <dbReference type="ARBA" id="ARBA00022777"/>
    </source>
</evidence>
<dbReference type="GO" id="GO:0005829">
    <property type="term" value="C:cytosol"/>
    <property type="evidence" value="ECO:0007669"/>
    <property type="project" value="TreeGrafter"/>
</dbReference>
<dbReference type="Pfam" id="PF00294">
    <property type="entry name" value="PfkB"/>
    <property type="match status" value="1"/>
</dbReference>
<sequence>MQSSMPKILLIGSTCVDVIIEIDHLPKTAEDIQPKRQTLALGGCAYNAANIVRQSGVPYMFVTPIGTGVYGDYIRKSFQARKLPIHVNVNAENGCCYCLVDENGERTFLSVHGAEYTFNHEWMENIDISQISMIYVCGLEIEEPTGDDLISWLEQHRGPQIFFAPGPRIRQIGEKKMKRLYNLNPILHINDEEAFELSSLTVSDFKCGVDEFSAVSLLEAAKILQNATSNTVIITKGKDGSCCLEAGKDNLTEVDGIKTTVADTIGAGDSHIGQIMASRANGCSWAEALSQANKVSAHVVAKNGAGLTDSEYQDCFAR</sequence>
<dbReference type="InterPro" id="IPR011611">
    <property type="entry name" value="PfkB_dom"/>
</dbReference>
<organism evidence="4 5">
    <name type="scientific">Anthropogastromicrobium aceti</name>
    <dbReference type="NCBI Taxonomy" id="2981768"/>
    <lineage>
        <taxon>Bacteria</taxon>
        <taxon>Bacillati</taxon>
        <taxon>Bacillota</taxon>
        <taxon>Clostridia</taxon>
        <taxon>Lachnospirales</taxon>
        <taxon>Lachnospiraceae</taxon>
        <taxon>Anthropogastromicrobium</taxon>
    </lineage>
</organism>
<dbReference type="GO" id="GO:0016301">
    <property type="term" value="F:kinase activity"/>
    <property type="evidence" value="ECO:0007669"/>
    <property type="project" value="UniProtKB-KW"/>
</dbReference>
<comment type="caution">
    <text evidence="4">The sequence shown here is derived from an EMBL/GenBank/DDBJ whole genome shotgun (WGS) entry which is preliminary data.</text>
</comment>
<dbReference type="InterPro" id="IPR029056">
    <property type="entry name" value="Ribokinase-like"/>
</dbReference>
<name>A0AAE3JD44_9FIRM</name>
<dbReference type="PANTHER" id="PTHR10584">
    <property type="entry name" value="SUGAR KINASE"/>
    <property type="match status" value="1"/>
</dbReference>
<reference evidence="4 5" key="1">
    <citation type="submission" date="2021-10" db="EMBL/GenBank/DDBJ databases">
        <title>Anaerobic single-cell dispensing facilitates the cultivation of human gut bacteria.</title>
        <authorList>
            <person name="Afrizal A."/>
        </authorList>
    </citation>
    <scope>NUCLEOTIDE SEQUENCE [LARGE SCALE GENOMIC DNA]</scope>
    <source>
        <strain evidence="4 5">CLA-AA-H224</strain>
    </source>
</reference>
<proteinExistence type="predicted"/>
<dbReference type="SUPFAM" id="SSF53613">
    <property type="entry name" value="Ribokinase-like"/>
    <property type="match status" value="1"/>
</dbReference>
<dbReference type="Gene3D" id="3.40.1190.20">
    <property type="match status" value="1"/>
</dbReference>
<protein>
    <submittedName>
        <fullName evidence="4">PfkB family carbohydrate kinase</fullName>
    </submittedName>
</protein>
<dbReference type="InterPro" id="IPR002139">
    <property type="entry name" value="Ribo/fructo_kinase"/>
</dbReference>
<keyword evidence="5" id="KW-1185">Reference proteome</keyword>
<dbReference type="EMBL" id="JAJEQN010000031">
    <property type="protein sequence ID" value="MCC2222293.1"/>
    <property type="molecule type" value="Genomic_DNA"/>
</dbReference>
<evidence type="ECO:0000256" key="1">
    <source>
        <dbReference type="ARBA" id="ARBA00022679"/>
    </source>
</evidence>
<keyword evidence="1" id="KW-0808">Transferase</keyword>
<dbReference type="PRINTS" id="PR00990">
    <property type="entry name" value="RIBOKINASE"/>
</dbReference>
<evidence type="ECO:0000313" key="5">
    <source>
        <dbReference type="Proteomes" id="UP001198200"/>
    </source>
</evidence>
<feature type="domain" description="Carbohydrate kinase PfkB" evidence="3">
    <location>
        <begin position="5"/>
        <end position="307"/>
    </location>
</feature>
<dbReference type="GO" id="GO:0006796">
    <property type="term" value="P:phosphate-containing compound metabolic process"/>
    <property type="evidence" value="ECO:0007669"/>
    <property type="project" value="UniProtKB-ARBA"/>
</dbReference>
<evidence type="ECO:0000259" key="3">
    <source>
        <dbReference type="Pfam" id="PF00294"/>
    </source>
</evidence>
<dbReference type="RefSeq" id="WP_262535806.1">
    <property type="nucleotide sequence ID" value="NZ_JAJEQN010000031.1"/>
</dbReference>
<dbReference type="Proteomes" id="UP001198200">
    <property type="component" value="Unassembled WGS sequence"/>
</dbReference>
<accession>A0AAE3JD44</accession>
<gene>
    <name evidence="4" type="ORF">LKD48_11720</name>
</gene>
<keyword evidence="2 4" id="KW-0418">Kinase</keyword>
<evidence type="ECO:0000313" key="4">
    <source>
        <dbReference type="EMBL" id="MCC2222293.1"/>
    </source>
</evidence>
<dbReference type="AlphaFoldDB" id="A0AAE3JD44"/>